<dbReference type="Pfam" id="PF13727">
    <property type="entry name" value="CoA_binding_3"/>
    <property type="match status" value="1"/>
</dbReference>
<dbReference type="PANTHER" id="PTHR43318">
    <property type="entry name" value="UDP-N-ACETYLGLUCOSAMINE 4,6-DEHYDRATASE"/>
    <property type="match status" value="1"/>
</dbReference>
<comment type="caution">
    <text evidence="4">The sequence shown here is derived from an EMBL/GenBank/DDBJ whole genome shotgun (WGS) entry which is preliminary data.</text>
</comment>
<dbReference type="Pfam" id="PF02719">
    <property type="entry name" value="Polysacc_synt_2"/>
    <property type="match status" value="1"/>
</dbReference>
<dbReference type="Gene3D" id="3.40.50.720">
    <property type="entry name" value="NAD(P)-binding Rossmann-like Domain"/>
    <property type="match status" value="2"/>
</dbReference>
<accession>A0A840DU08</accession>
<dbReference type="PANTHER" id="PTHR43318:SF1">
    <property type="entry name" value="POLYSACCHARIDE BIOSYNTHESIS PROTEIN EPSC-RELATED"/>
    <property type="match status" value="1"/>
</dbReference>
<keyword evidence="2" id="KW-0472">Membrane</keyword>
<organism evidence="4 5">
    <name type="scientific">Anoxybacteroides voinovskiense</name>
    <dbReference type="NCBI Taxonomy" id="230470"/>
    <lineage>
        <taxon>Bacteria</taxon>
        <taxon>Bacillati</taxon>
        <taxon>Bacillota</taxon>
        <taxon>Bacilli</taxon>
        <taxon>Bacillales</taxon>
        <taxon>Anoxybacillaceae</taxon>
        <taxon>Anoxybacteroides</taxon>
    </lineage>
</organism>
<comment type="similarity">
    <text evidence="1">Belongs to the polysaccharide synthase family.</text>
</comment>
<dbReference type="CDD" id="cd05237">
    <property type="entry name" value="UDP_invert_4-6DH_SDR_e"/>
    <property type="match status" value="1"/>
</dbReference>
<name>A0A840DU08_9BACL</name>
<dbReference type="SUPFAM" id="SSF51735">
    <property type="entry name" value="NAD(P)-binding Rossmann-fold domains"/>
    <property type="match status" value="1"/>
</dbReference>
<feature type="transmembrane region" description="Helical" evidence="2">
    <location>
        <begin position="79"/>
        <end position="102"/>
    </location>
</feature>
<dbReference type="InterPro" id="IPR036291">
    <property type="entry name" value="NAD(P)-bd_dom_sf"/>
</dbReference>
<keyword evidence="2" id="KW-1133">Transmembrane helix</keyword>
<evidence type="ECO:0000256" key="2">
    <source>
        <dbReference type="SAM" id="Phobius"/>
    </source>
</evidence>
<dbReference type="AlphaFoldDB" id="A0A840DU08"/>
<dbReference type="RefSeq" id="WP_229706116.1">
    <property type="nucleotide sequence ID" value="NZ_BMNP01000006.1"/>
</dbReference>
<evidence type="ECO:0000313" key="5">
    <source>
        <dbReference type="Proteomes" id="UP000559598"/>
    </source>
</evidence>
<sequence length="626" mass="71034">MKVLNRKIMLFFVADTVLLFGSLVSAYLLRFEFSIPEKFLRPFPWLALLFIVCHVLFFHRLKLYHRVWRYAGTEELYSVVQAVTLGSISFLLLNGLLFDFLIPRSIYVMSWFITICSVGLMRLVPRCIYEFYFFQQRSAEQRKRTLIVGAGEGGKLIIKELKNSKLSCYWPVAIVDDDPRKQHLVINGLKVVGDRFSIPYIVKKMKIETIIVAIPSASGKEIKEIVHICRQTPCTIKILPCVRDWISGNVSMDVLRNIEMEDLLKREPVDLDLKEIVHYIRGKVVLVTGAGGSIGAELCRQISRFEPHQLLLLGHGENSIYEIEQQLKTSFPHLHVVPIIADIRDKKRLTDIFATFRPHIIFHAAAHKHVPLMEQHPIEAITNNVFGTKHLAELADWFQAEKFVMISTDKAVNPTSIMGATKRIAEMIVQAMNGSSATCFCAVRFGNVLGSRGSVLPTFKQQIKRGGPVTVTHPEMMRYFMTIPEAVQLVLQAGALAKGGEVFLLDMGEPVKIVDLAKDLIRLFGLEPDVDIPIVYTGIREGEKLFEELLTEKEKAAVTKNDRIFISPSESMSVIQLFSLLEKLGEYVEKRPDDVVDILGELVPSYQPAAYRKKDDRNEKDTSLFV</sequence>
<dbReference type="InterPro" id="IPR029063">
    <property type="entry name" value="SAM-dependent_MTases_sf"/>
</dbReference>
<protein>
    <submittedName>
        <fullName evidence="4">FlaA1/EpsC-like NDP-sugar epimerase</fullName>
    </submittedName>
</protein>
<feature type="transmembrane region" description="Helical" evidence="2">
    <location>
        <begin position="42"/>
        <end position="58"/>
    </location>
</feature>
<gene>
    <name evidence="4" type="ORF">GGR02_001569</name>
</gene>
<keyword evidence="2" id="KW-0812">Transmembrane</keyword>
<dbReference type="Proteomes" id="UP000559598">
    <property type="component" value="Unassembled WGS sequence"/>
</dbReference>
<feature type="transmembrane region" description="Helical" evidence="2">
    <location>
        <begin position="108"/>
        <end position="134"/>
    </location>
</feature>
<evidence type="ECO:0000313" key="4">
    <source>
        <dbReference type="EMBL" id="MBB4073807.1"/>
    </source>
</evidence>
<evidence type="ECO:0000256" key="1">
    <source>
        <dbReference type="ARBA" id="ARBA00007430"/>
    </source>
</evidence>
<feature type="domain" description="Polysaccharide biosynthesis protein CapD-like" evidence="3">
    <location>
        <begin position="285"/>
        <end position="566"/>
    </location>
</feature>
<dbReference type="SUPFAM" id="SSF53335">
    <property type="entry name" value="S-adenosyl-L-methionine-dependent methyltransferases"/>
    <property type="match status" value="1"/>
</dbReference>
<reference evidence="4 5" key="1">
    <citation type="submission" date="2020-08" db="EMBL/GenBank/DDBJ databases">
        <title>Genomic Encyclopedia of Type Strains, Phase IV (KMG-IV): sequencing the most valuable type-strain genomes for metagenomic binning, comparative biology and taxonomic classification.</title>
        <authorList>
            <person name="Goeker M."/>
        </authorList>
    </citation>
    <scope>NUCLEOTIDE SEQUENCE [LARGE SCALE GENOMIC DNA]</scope>
    <source>
        <strain evidence="4 5">DSM 17075</strain>
    </source>
</reference>
<dbReference type="InterPro" id="IPR003869">
    <property type="entry name" value="Polysac_CapD-like"/>
</dbReference>
<dbReference type="InterPro" id="IPR051203">
    <property type="entry name" value="Polysaccharide_Synthase-Rel"/>
</dbReference>
<evidence type="ECO:0000259" key="3">
    <source>
        <dbReference type="Pfam" id="PF02719"/>
    </source>
</evidence>
<keyword evidence="5" id="KW-1185">Reference proteome</keyword>
<dbReference type="EMBL" id="JACIDE010000008">
    <property type="protein sequence ID" value="MBB4073807.1"/>
    <property type="molecule type" value="Genomic_DNA"/>
</dbReference>
<proteinExistence type="inferred from homology"/>